<feature type="transmembrane region" description="Helical" evidence="2">
    <location>
        <begin position="38"/>
        <end position="62"/>
    </location>
</feature>
<dbReference type="RefSeq" id="WP_205261154.1">
    <property type="nucleotide sequence ID" value="NZ_JAERWK010000016.1"/>
</dbReference>
<evidence type="ECO:0000256" key="1">
    <source>
        <dbReference type="SAM" id="MobiDB-lite"/>
    </source>
</evidence>
<keyword evidence="2" id="KW-0812">Transmembrane</keyword>
<sequence>MALPAVTALVLPTPWAATAAISSGPAQRPVTGRIDDLLVAACAWLIWALLLWSAVVLVLAVLGRLPGALGAGARALAARIAPAVVRRSVGAVIGAGLLTSVVTGCADGPASAAPLTQAGTSPTTAVGVMDARADPSVPAPAGAPATPAEQGEGGAPDAGPTEHRQALSWTGAPASRDGAPGGPLPVTALDWPTTPNPAPGATHAAAPGPARESEPPAPVADPAPTPATAAADEAGAPPVQTIMVVTVQPGDSLWELARSQLPADVPASEVDRLWHGWYQANRATIGDDPDLIRPGQRLILELPVPVQLSAPQGDQR</sequence>
<keyword evidence="3" id="KW-0732">Signal</keyword>
<dbReference type="InterPro" id="IPR036779">
    <property type="entry name" value="LysM_dom_sf"/>
</dbReference>
<dbReference type="EMBL" id="JAERWK010000016">
    <property type="protein sequence ID" value="MBM9468214.1"/>
    <property type="molecule type" value="Genomic_DNA"/>
</dbReference>
<dbReference type="AlphaFoldDB" id="A0A938YE81"/>
<dbReference type="Pfam" id="PF01476">
    <property type="entry name" value="LysM"/>
    <property type="match status" value="1"/>
</dbReference>
<evidence type="ECO:0000256" key="3">
    <source>
        <dbReference type="SAM" id="SignalP"/>
    </source>
</evidence>
<reference evidence="5" key="1">
    <citation type="submission" date="2021-01" db="EMBL/GenBank/DDBJ databases">
        <title>YIM 132084 draft genome.</title>
        <authorList>
            <person name="An D."/>
        </authorList>
    </citation>
    <scope>NUCLEOTIDE SEQUENCE</scope>
    <source>
        <strain evidence="5">YIM 132084</strain>
    </source>
</reference>
<feature type="region of interest" description="Disordered" evidence="1">
    <location>
        <begin position="132"/>
        <end position="232"/>
    </location>
</feature>
<feature type="compositionally biased region" description="Pro residues" evidence="1">
    <location>
        <begin position="215"/>
        <end position="225"/>
    </location>
</feature>
<protein>
    <submittedName>
        <fullName evidence="5">LysM peptidoglycan-binding domain-containing protein</fullName>
    </submittedName>
</protein>
<feature type="compositionally biased region" description="Low complexity" evidence="1">
    <location>
        <begin position="139"/>
        <end position="150"/>
    </location>
</feature>
<accession>A0A938YE81</accession>
<evidence type="ECO:0000313" key="6">
    <source>
        <dbReference type="Proteomes" id="UP000663792"/>
    </source>
</evidence>
<keyword evidence="2" id="KW-0472">Membrane</keyword>
<dbReference type="Gene3D" id="3.10.350.10">
    <property type="entry name" value="LysM domain"/>
    <property type="match status" value="1"/>
</dbReference>
<feature type="compositionally biased region" description="Low complexity" evidence="1">
    <location>
        <begin position="199"/>
        <end position="210"/>
    </location>
</feature>
<dbReference type="PROSITE" id="PS51782">
    <property type="entry name" value="LYSM"/>
    <property type="match status" value="1"/>
</dbReference>
<evidence type="ECO:0000313" key="5">
    <source>
        <dbReference type="EMBL" id="MBM9468214.1"/>
    </source>
</evidence>
<feature type="signal peptide" evidence="3">
    <location>
        <begin position="1"/>
        <end position="19"/>
    </location>
</feature>
<proteinExistence type="predicted"/>
<evidence type="ECO:0000256" key="2">
    <source>
        <dbReference type="SAM" id="Phobius"/>
    </source>
</evidence>
<dbReference type="CDD" id="cd00118">
    <property type="entry name" value="LysM"/>
    <property type="match status" value="1"/>
</dbReference>
<dbReference type="InterPro" id="IPR018392">
    <property type="entry name" value="LysM"/>
</dbReference>
<name>A0A938YE81_9ACTN</name>
<comment type="caution">
    <text evidence="5">The sequence shown here is derived from an EMBL/GenBank/DDBJ whole genome shotgun (WGS) entry which is preliminary data.</text>
</comment>
<keyword evidence="2" id="KW-1133">Transmembrane helix</keyword>
<organism evidence="5 6">
    <name type="scientific">Nakamurella leprariae</name>
    <dbReference type="NCBI Taxonomy" id="2803911"/>
    <lineage>
        <taxon>Bacteria</taxon>
        <taxon>Bacillati</taxon>
        <taxon>Actinomycetota</taxon>
        <taxon>Actinomycetes</taxon>
        <taxon>Nakamurellales</taxon>
        <taxon>Nakamurellaceae</taxon>
        <taxon>Nakamurella</taxon>
    </lineage>
</organism>
<keyword evidence="6" id="KW-1185">Reference proteome</keyword>
<evidence type="ECO:0000259" key="4">
    <source>
        <dbReference type="PROSITE" id="PS51782"/>
    </source>
</evidence>
<feature type="chain" id="PRO_5036783685" evidence="3">
    <location>
        <begin position="20"/>
        <end position="316"/>
    </location>
</feature>
<dbReference type="Proteomes" id="UP000663792">
    <property type="component" value="Unassembled WGS sequence"/>
</dbReference>
<gene>
    <name evidence="5" type="ORF">JL106_13085</name>
</gene>
<feature type="domain" description="LysM" evidence="4">
    <location>
        <begin position="243"/>
        <end position="300"/>
    </location>
</feature>